<dbReference type="GO" id="GO:0008757">
    <property type="term" value="F:S-adenosylmethionine-dependent methyltransferase activity"/>
    <property type="evidence" value="ECO:0007669"/>
    <property type="project" value="TreeGrafter"/>
</dbReference>
<comment type="caution">
    <text evidence="4">The sequence shown here is derived from an EMBL/GenBank/DDBJ whole genome shotgun (WGS) entry which is preliminary data.</text>
</comment>
<protein>
    <submittedName>
        <fullName evidence="4">SAM-dependent methyltransferase</fullName>
    </submittedName>
</protein>
<evidence type="ECO:0000256" key="3">
    <source>
        <dbReference type="ARBA" id="ARBA00022691"/>
    </source>
</evidence>
<dbReference type="InterPro" id="IPR050362">
    <property type="entry name" value="Cation-dep_OMT"/>
</dbReference>
<dbReference type="PATRIC" id="fig|42234.21.peg.8386"/>
<dbReference type="GO" id="GO:0032259">
    <property type="term" value="P:methylation"/>
    <property type="evidence" value="ECO:0007669"/>
    <property type="project" value="UniProtKB-KW"/>
</dbReference>
<organism evidence="4 5">
    <name type="scientific">Streptomyces acidiscabies</name>
    <dbReference type="NCBI Taxonomy" id="42234"/>
    <lineage>
        <taxon>Bacteria</taxon>
        <taxon>Bacillati</taxon>
        <taxon>Actinomycetota</taxon>
        <taxon>Actinomycetes</taxon>
        <taxon>Kitasatosporales</taxon>
        <taxon>Streptomycetaceae</taxon>
        <taxon>Streptomyces</taxon>
    </lineage>
</organism>
<dbReference type="Pfam" id="PF01596">
    <property type="entry name" value="Methyltransf_3"/>
    <property type="match status" value="1"/>
</dbReference>
<evidence type="ECO:0000313" key="4">
    <source>
        <dbReference type="EMBL" id="KND25280.1"/>
    </source>
</evidence>
<evidence type="ECO:0000256" key="1">
    <source>
        <dbReference type="ARBA" id="ARBA00022603"/>
    </source>
</evidence>
<dbReference type="PROSITE" id="PS51682">
    <property type="entry name" value="SAM_OMT_I"/>
    <property type="match status" value="1"/>
</dbReference>
<proteinExistence type="predicted"/>
<dbReference type="Gene3D" id="3.40.50.150">
    <property type="entry name" value="Vaccinia Virus protein VP39"/>
    <property type="match status" value="1"/>
</dbReference>
<name>A0A0L0JIS3_9ACTN</name>
<dbReference type="SUPFAM" id="SSF53335">
    <property type="entry name" value="S-adenosyl-L-methionine-dependent methyltransferases"/>
    <property type="match status" value="1"/>
</dbReference>
<dbReference type="InterPro" id="IPR002935">
    <property type="entry name" value="SAM_O-MeTrfase"/>
</dbReference>
<dbReference type="Proteomes" id="UP000037151">
    <property type="component" value="Unassembled WGS sequence"/>
</dbReference>
<dbReference type="EMBL" id="JPPY01000228">
    <property type="protein sequence ID" value="KND25280.1"/>
    <property type="molecule type" value="Genomic_DNA"/>
</dbReference>
<dbReference type="AlphaFoldDB" id="A0A0L0JIS3"/>
<keyword evidence="1 4" id="KW-0489">Methyltransferase</keyword>
<evidence type="ECO:0000256" key="2">
    <source>
        <dbReference type="ARBA" id="ARBA00022679"/>
    </source>
</evidence>
<sequence length="222" mass="24617">MADQTEFSAELLTYIRDVSLREDDVLADLRSDTRELPMGHTMQVMPEEGQLLGLLAGLVQARTVVEIGTFTGYATLCLARALPPDGRLITCDVNPKWPRYAAPYWKRAGVHHLIDVRIGDARDTLTALLNEQGESTVDLVFIDADKAGYPHYYETALRLLRPGGLAILDNTVLFGRVADPADRHEDTTAVRELNALLHHDPRVEISLLPMADGITLARKHTP</sequence>
<dbReference type="PANTHER" id="PTHR10509:SF14">
    <property type="entry name" value="CAFFEOYL-COA O-METHYLTRANSFERASE 3-RELATED"/>
    <property type="match status" value="1"/>
</dbReference>
<dbReference type="PANTHER" id="PTHR10509">
    <property type="entry name" value="O-METHYLTRANSFERASE-RELATED"/>
    <property type="match status" value="1"/>
</dbReference>
<dbReference type="InterPro" id="IPR029063">
    <property type="entry name" value="SAM-dependent_MTases_sf"/>
</dbReference>
<gene>
    <name evidence="4" type="ORF">IQ63_40795</name>
</gene>
<evidence type="ECO:0000313" key="5">
    <source>
        <dbReference type="Proteomes" id="UP000037151"/>
    </source>
</evidence>
<accession>A0A0L0JIS3</accession>
<dbReference type="GO" id="GO:0008171">
    <property type="term" value="F:O-methyltransferase activity"/>
    <property type="evidence" value="ECO:0007669"/>
    <property type="project" value="InterPro"/>
</dbReference>
<dbReference type="OrthoDB" id="9799672at2"/>
<dbReference type="CDD" id="cd02440">
    <property type="entry name" value="AdoMet_MTases"/>
    <property type="match status" value="1"/>
</dbReference>
<keyword evidence="3" id="KW-0949">S-adenosyl-L-methionine</keyword>
<keyword evidence="2 4" id="KW-0808">Transferase</keyword>
<reference evidence="5" key="1">
    <citation type="submission" date="2014-07" db="EMBL/GenBank/DDBJ databases">
        <title>Genome sequencing of plant-pathogenic Streptomyces species.</title>
        <authorList>
            <person name="Harrison J."/>
            <person name="Sapp M."/>
            <person name="Thwaites R."/>
            <person name="Studholme D.J."/>
        </authorList>
    </citation>
    <scope>NUCLEOTIDE SEQUENCE [LARGE SCALE GENOMIC DNA]</scope>
    <source>
        <strain evidence="5">NCPPB 4445</strain>
    </source>
</reference>
<dbReference type="RefSeq" id="WP_050375094.1">
    <property type="nucleotide sequence ID" value="NZ_KQ257834.1"/>
</dbReference>